<organism evidence="5 6">
    <name type="scientific">Treponema primitia (strain ATCC BAA-887 / DSM 12427 / ZAS-2)</name>
    <dbReference type="NCBI Taxonomy" id="545694"/>
    <lineage>
        <taxon>Bacteria</taxon>
        <taxon>Pseudomonadati</taxon>
        <taxon>Spirochaetota</taxon>
        <taxon>Spirochaetia</taxon>
        <taxon>Spirochaetales</taxon>
        <taxon>Treponemataceae</taxon>
        <taxon>Treponema</taxon>
    </lineage>
</organism>
<dbReference type="OrthoDB" id="360430at2"/>
<dbReference type="GO" id="GO:0006508">
    <property type="term" value="P:proteolysis"/>
    <property type="evidence" value="ECO:0007669"/>
    <property type="project" value="UniProtKB-KW"/>
</dbReference>
<evidence type="ECO:0000313" key="6">
    <source>
        <dbReference type="Proteomes" id="UP000009223"/>
    </source>
</evidence>
<dbReference type="Proteomes" id="UP000009223">
    <property type="component" value="Chromosome"/>
</dbReference>
<gene>
    <name evidence="5" type="ordered locus">TREPR_2016</name>
</gene>
<dbReference type="RefSeq" id="WP_015708141.1">
    <property type="nucleotide sequence ID" value="NC_015578.1"/>
</dbReference>
<dbReference type="HOGENOM" id="CLU_1244888_0_0_12"/>
<evidence type="ECO:0000259" key="4">
    <source>
        <dbReference type="Pfam" id="PF04586"/>
    </source>
</evidence>
<evidence type="ECO:0000256" key="2">
    <source>
        <dbReference type="ARBA" id="ARBA00022670"/>
    </source>
</evidence>
<evidence type="ECO:0000313" key="5">
    <source>
        <dbReference type="EMBL" id="AEF86331.1"/>
    </source>
</evidence>
<dbReference type="AlphaFoldDB" id="F5YJW4"/>
<accession>F5YJW4</accession>
<evidence type="ECO:0000256" key="1">
    <source>
        <dbReference type="ARBA" id="ARBA00022612"/>
    </source>
</evidence>
<dbReference type="KEGG" id="tpi:TREPR_2016"/>
<dbReference type="InterPro" id="IPR054613">
    <property type="entry name" value="Peptidase_S78_dom"/>
</dbReference>
<name>F5YJW4_TREPZ</name>
<evidence type="ECO:0000256" key="3">
    <source>
        <dbReference type="ARBA" id="ARBA00022801"/>
    </source>
</evidence>
<keyword evidence="1" id="KW-1188">Viral release from host cell</keyword>
<dbReference type="EMBL" id="CP001843">
    <property type="protein sequence ID" value="AEF86331.1"/>
    <property type="molecule type" value="Genomic_DNA"/>
</dbReference>
<sequence>MVILRNKGGEIAVRDRAGLLAFLRGELGMGKDEGGIRNVESGLEVIAAAPFVLALQTGDVQDTASGVAWTFSTFDLDRFDERIDPAGWDYKQFMQNPVIQWAHKYDIPAIGRADGLYADGKGLHGSIIFNDRDYDAFGWGIGERVKAGVIRAGSVGFRVLEIEIPSKKDAEDGTTLIFRKQELLEFSVCNVPANPWALAKAALAKASPAEGGPVALDLQASRQFLGGLIQG</sequence>
<feature type="domain" description="Prohead serine protease" evidence="4">
    <location>
        <begin position="63"/>
        <end position="202"/>
    </location>
</feature>
<reference evidence="5 6" key="2">
    <citation type="journal article" date="2011" name="ISME J.">
        <title>RNA-seq reveals cooperative metabolic interactions between two termite-gut spirochete species in co-culture.</title>
        <authorList>
            <person name="Rosenthal A.Z."/>
            <person name="Matson E.G."/>
            <person name="Eldar A."/>
            <person name="Leadbetter J.R."/>
        </authorList>
    </citation>
    <scope>NUCLEOTIDE SEQUENCE [LARGE SCALE GENOMIC DNA]</scope>
    <source>
        <strain evidence="6">ATCC BAA-887 / DSM 12427 / ZAS-2</strain>
    </source>
</reference>
<dbReference type="STRING" id="545694.TREPR_2016"/>
<reference evidence="6" key="1">
    <citation type="submission" date="2009-12" db="EMBL/GenBank/DDBJ databases">
        <title>Complete sequence of Treponema primitia strain ZAS-2.</title>
        <authorList>
            <person name="Tetu S.G."/>
            <person name="Matson E."/>
            <person name="Ren Q."/>
            <person name="Seshadri R."/>
            <person name="Elbourne L."/>
            <person name="Hassan K.A."/>
            <person name="Durkin A."/>
            <person name="Radune D."/>
            <person name="Mohamoud Y."/>
            <person name="Shay R."/>
            <person name="Jin S."/>
            <person name="Zhang X."/>
            <person name="Lucey K."/>
            <person name="Ballor N.R."/>
            <person name="Ottesen E."/>
            <person name="Rosenthal R."/>
            <person name="Allen A."/>
            <person name="Leadbetter J.R."/>
            <person name="Paulsen I.T."/>
        </authorList>
    </citation>
    <scope>NUCLEOTIDE SEQUENCE [LARGE SCALE GENOMIC DNA]</scope>
    <source>
        <strain evidence="6">ATCC BAA-887 / DSM 12427 / ZAS-2</strain>
    </source>
</reference>
<keyword evidence="6" id="KW-1185">Reference proteome</keyword>
<dbReference type="Pfam" id="PF04586">
    <property type="entry name" value="Peptidase_S78"/>
    <property type="match status" value="1"/>
</dbReference>
<keyword evidence="3" id="KW-0378">Hydrolase</keyword>
<protein>
    <submittedName>
        <fullName evidence="5">Putative caudovirus prohead protease</fullName>
    </submittedName>
</protein>
<dbReference type="GO" id="GO:0008233">
    <property type="term" value="F:peptidase activity"/>
    <property type="evidence" value="ECO:0007669"/>
    <property type="project" value="UniProtKB-KW"/>
</dbReference>
<dbReference type="eggNOG" id="COG3740">
    <property type="taxonomic scope" value="Bacteria"/>
</dbReference>
<keyword evidence="2 5" id="KW-0645">Protease</keyword>
<proteinExistence type="predicted"/>